<dbReference type="GO" id="GO:0016020">
    <property type="term" value="C:membrane"/>
    <property type="evidence" value="ECO:0007669"/>
    <property type="project" value="UniProtKB-SubCell"/>
</dbReference>
<evidence type="ECO:0000256" key="3">
    <source>
        <dbReference type="ARBA" id="ARBA00022989"/>
    </source>
</evidence>
<dbReference type="InterPro" id="IPR045863">
    <property type="entry name" value="CorA_TM1_TM2"/>
</dbReference>
<dbReference type="InterPro" id="IPR050829">
    <property type="entry name" value="CorA_MIT"/>
</dbReference>
<evidence type="ECO:0000313" key="9">
    <source>
        <dbReference type="Proteomes" id="UP000235786"/>
    </source>
</evidence>
<keyword evidence="5" id="KW-0175">Coiled coil</keyword>
<feature type="compositionally biased region" description="Polar residues" evidence="6">
    <location>
        <begin position="35"/>
        <end position="53"/>
    </location>
</feature>
<dbReference type="Gene3D" id="1.20.58.340">
    <property type="entry name" value="Magnesium transport protein CorA, transmembrane region"/>
    <property type="match status" value="1"/>
</dbReference>
<dbReference type="GO" id="GO:0046873">
    <property type="term" value="F:metal ion transmembrane transporter activity"/>
    <property type="evidence" value="ECO:0007669"/>
    <property type="project" value="InterPro"/>
</dbReference>
<dbReference type="InterPro" id="IPR002523">
    <property type="entry name" value="MgTranspt_CorA/ZnTranspt_ZntB"/>
</dbReference>
<evidence type="ECO:0000256" key="4">
    <source>
        <dbReference type="ARBA" id="ARBA00023136"/>
    </source>
</evidence>
<protein>
    <recommendedName>
        <fullName evidence="10">Cora-domain-containing protein</fullName>
    </recommendedName>
</protein>
<dbReference type="PANTHER" id="PTHR47685:SF1">
    <property type="entry name" value="MAGNESIUM TRANSPORT PROTEIN CORA"/>
    <property type="match status" value="1"/>
</dbReference>
<feature type="compositionally biased region" description="Basic and acidic residues" evidence="6">
    <location>
        <begin position="60"/>
        <end position="71"/>
    </location>
</feature>
<feature type="transmembrane region" description="Helical" evidence="7">
    <location>
        <begin position="562"/>
        <end position="581"/>
    </location>
</feature>
<accession>A0A2J6RUQ3</accession>
<evidence type="ECO:0000256" key="5">
    <source>
        <dbReference type="SAM" id="Coils"/>
    </source>
</evidence>
<feature type="region of interest" description="Disordered" evidence="6">
    <location>
        <begin position="32"/>
        <end position="71"/>
    </location>
</feature>
<feature type="transmembrane region" description="Helical" evidence="7">
    <location>
        <begin position="593"/>
        <end position="612"/>
    </location>
</feature>
<keyword evidence="2 7" id="KW-0812">Transmembrane</keyword>
<evidence type="ECO:0008006" key="10">
    <source>
        <dbReference type="Google" id="ProtNLM"/>
    </source>
</evidence>
<dbReference type="Pfam" id="PF01544">
    <property type="entry name" value="CorA"/>
    <property type="match status" value="1"/>
</dbReference>
<sequence length="759" mass="87105">MGTRPNVEELFRRLEEQQQAYLRTLRQVHEALAQPTPSINSASGTAGAPSTTSAKKRRRSTQDTKVERPADWIAKVDRPRDADGRPVTLGSSVITGESEESDVEEEFYVQKPLPSYTFDHEHLKTHLKTHKFNKYGQELLETVVHDGRLINPIHPKLIREYPVDELWHDSHYSVFDVGKDGAPLSRSEIVEKGSKIDAAIWTCIQNLNSDPDSQQPAVGRITIIREPSPIILGALHLTMNQDFDMDELFRLLVAEDTTHAYALNRNFSHDKRIQRSFVFKFDYFTIVGEGVQPMPWQQSDTAEKLQNRPHDHIAISRCCSVVALSLSGEPVKRLRNNTRKARKEHTDHGNVYDPWAPWHVLNIQCYPDHLHGLEVHDSTKHYVNGPEAFMNTLLAEFQDAENRFSDLYKKISKLVIPPSDLMFDGELRDKLLFEDQYFTYSRRYFWGYQTLGVMRDGIKAIIDSYQKTFREEVWQGEHRTLWPMLDKKSSRNVHWKERMLKLKEKFEKIIKELDHLYEEIDEGRKEIRTLRDQLFSGTSVLESRKSVELSEVTILQGHNIKLLTLVSIFFLPLTFVTSVFGMTDMPPEHFFKWFGITMATVCIPFFLLIGSLNTTSGMEFWTGKWHLFLDFVLSWRSRHNDDASLKTEETLSSRRRSLSADPSRGRNPSDFQGRHGSSASMTTLRTGRLNSSAGFSQPQRESGIELTLVSEGESANSSRAKTTTQTVENMVSAENGTVNKISWFDKLTGGRKKSADHNV</sequence>
<dbReference type="OrthoDB" id="426293at2759"/>
<evidence type="ECO:0000256" key="6">
    <source>
        <dbReference type="SAM" id="MobiDB-lite"/>
    </source>
</evidence>
<organism evidence="8 9">
    <name type="scientific">Hyaloscypha variabilis (strain UAMH 11265 / GT02V1 / F)</name>
    <name type="common">Meliniomyces variabilis</name>
    <dbReference type="NCBI Taxonomy" id="1149755"/>
    <lineage>
        <taxon>Eukaryota</taxon>
        <taxon>Fungi</taxon>
        <taxon>Dikarya</taxon>
        <taxon>Ascomycota</taxon>
        <taxon>Pezizomycotina</taxon>
        <taxon>Leotiomycetes</taxon>
        <taxon>Helotiales</taxon>
        <taxon>Hyaloscyphaceae</taxon>
        <taxon>Hyaloscypha</taxon>
        <taxon>Hyaloscypha variabilis</taxon>
    </lineage>
</organism>
<evidence type="ECO:0000313" key="8">
    <source>
        <dbReference type="EMBL" id="PMD42250.1"/>
    </source>
</evidence>
<dbReference type="SUPFAM" id="SSF144083">
    <property type="entry name" value="Magnesium transport protein CorA, transmembrane region"/>
    <property type="match status" value="1"/>
</dbReference>
<dbReference type="Proteomes" id="UP000235786">
    <property type="component" value="Unassembled WGS sequence"/>
</dbReference>
<feature type="coiled-coil region" evidence="5">
    <location>
        <begin position="499"/>
        <end position="533"/>
    </location>
</feature>
<dbReference type="PANTHER" id="PTHR47685">
    <property type="entry name" value="MAGNESIUM TRANSPORT PROTEIN CORA"/>
    <property type="match status" value="1"/>
</dbReference>
<keyword evidence="3 7" id="KW-1133">Transmembrane helix</keyword>
<evidence type="ECO:0000256" key="1">
    <source>
        <dbReference type="ARBA" id="ARBA00004141"/>
    </source>
</evidence>
<evidence type="ECO:0000256" key="7">
    <source>
        <dbReference type="SAM" id="Phobius"/>
    </source>
</evidence>
<keyword evidence="9" id="KW-1185">Reference proteome</keyword>
<comment type="subcellular location">
    <subcellularLocation>
        <location evidence="1">Membrane</location>
        <topology evidence="1">Multi-pass membrane protein</topology>
    </subcellularLocation>
</comment>
<feature type="region of interest" description="Disordered" evidence="6">
    <location>
        <begin position="644"/>
        <end position="680"/>
    </location>
</feature>
<keyword evidence="4 7" id="KW-0472">Membrane</keyword>
<gene>
    <name evidence="8" type="ORF">L207DRAFT_510487</name>
</gene>
<name>A0A2J6RUQ3_HYAVF</name>
<dbReference type="EMBL" id="KZ613943">
    <property type="protein sequence ID" value="PMD42250.1"/>
    <property type="molecule type" value="Genomic_DNA"/>
</dbReference>
<evidence type="ECO:0000256" key="2">
    <source>
        <dbReference type="ARBA" id="ARBA00022692"/>
    </source>
</evidence>
<proteinExistence type="predicted"/>
<dbReference type="AlphaFoldDB" id="A0A2J6RUQ3"/>
<reference evidence="8 9" key="1">
    <citation type="submission" date="2016-04" db="EMBL/GenBank/DDBJ databases">
        <title>A degradative enzymes factory behind the ericoid mycorrhizal symbiosis.</title>
        <authorList>
            <consortium name="DOE Joint Genome Institute"/>
            <person name="Martino E."/>
            <person name="Morin E."/>
            <person name="Grelet G."/>
            <person name="Kuo A."/>
            <person name="Kohler A."/>
            <person name="Daghino S."/>
            <person name="Barry K."/>
            <person name="Choi C."/>
            <person name="Cichocki N."/>
            <person name="Clum A."/>
            <person name="Copeland A."/>
            <person name="Hainaut M."/>
            <person name="Haridas S."/>
            <person name="Labutti K."/>
            <person name="Lindquist E."/>
            <person name="Lipzen A."/>
            <person name="Khouja H.-R."/>
            <person name="Murat C."/>
            <person name="Ohm R."/>
            <person name="Olson A."/>
            <person name="Spatafora J."/>
            <person name="Veneault-Fourrey C."/>
            <person name="Henrissat B."/>
            <person name="Grigoriev I."/>
            <person name="Martin F."/>
            <person name="Perotto S."/>
        </authorList>
    </citation>
    <scope>NUCLEOTIDE SEQUENCE [LARGE SCALE GENOMIC DNA]</scope>
    <source>
        <strain evidence="8 9">F</strain>
    </source>
</reference>